<evidence type="ECO:0000313" key="5">
    <source>
        <dbReference type="Proteomes" id="UP000290408"/>
    </source>
</evidence>
<gene>
    <name evidence="4" type="ORF">EXU32_04270</name>
</gene>
<dbReference type="Pfam" id="PF26366">
    <property type="entry name" value="DUF8094"/>
    <property type="match status" value="1"/>
</dbReference>
<organism evidence="4 5">
    <name type="scientific">Janibacter limosus</name>
    <dbReference type="NCBI Taxonomy" id="53458"/>
    <lineage>
        <taxon>Bacteria</taxon>
        <taxon>Bacillati</taxon>
        <taxon>Actinomycetota</taxon>
        <taxon>Actinomycetes</taxon>
        <taxon>Micrococcales</taxon>
        <taxon>Intrasporangiaceae</taxon>
        <taxon>Janibacter</taxon>
    </lineage>
</organism>
<keyword evidence="2" id="KW-0472">Membrane</keyword>
<dbReference type="EMBL" id="CP036164">
    <property type="protein sequence ID" value="QBF45548.1"/>
    <property type="molecule type" value="Genomic_DNA"/>
</dbReference>
<evidence type="ECO:0000256" key="1">
    <source>
        <dbReference type="SAM" id="MobiDB-lite"/>
    </source>
</evidence>
<keyword evidence="5" id="KW-1185">Reference proteome</keyword>
<name>A0A4V0ZAS8_9MICO</name>
<sequence>MKAARILAGIIAVVLVVVGAAVAVLLGPDDTWGGEPTALPDGAAPIVATAPRLLNVAGVDLVVSATAAEGEAFVGAGHPVHVQDYLGEVTRTEITGLSADGIGGSQQLAGERDYPAAPPSRLDVWDQQDQGREAAIEVPLTPDAPVQIAALPATAKGAAPQVGIGYQLPGAFVAGVVMALVGLLLLAAMILWGRRARRAAARRAEARSVERPVEQAVAPASLSRSATRVALVGTIAVLSTGCTVPQEVDHGDSSGVVPLEQADAQAMLDDYDVRNNAAIKKSHTGDGSLWKTADTGPMLAQDELSARFDAYDKPKGAAKPLTHEGGRVYAPVQQAYPLWAAVEMKPAKPAKPAKDGAETLYVYTKDHAAGEWKASSSMSLADGLPTALGPEEAAPSSQDLERAEDVDTLLETWAESGAVNGLVVDQDMKDARTELHKKAKGVERIADSADSWGGTRDTGDAQPAVRAIRVKEGLLVLSEIRWTSSHYLKADWTWNPSKREQAVYGNRANGNVSHRRCSLVAATLVPDTGDARVLGSSTSWVL</sequence>
<dbReference type="KEGG" id="jli:EXU32_04270"/>
<keyword evidence="2" id="KW-0812">Transmembrane</keyword>
<dbReference type="OrthoDB" id="4827453at2"/>
<dbReference type="RefSeq" id="WP_130628785.1">
    <property type="nucleotide sequence ID" value="NZ_CP036164.1"/>
</dbReference>
<reference evidence="4 5" key="1">
    <citation type="submission" date="2019-02" db="EMBL/GenBank/DDBJ databases">
        <title>Genomic data mining of an Antarctic deep-sea actinobacterium, Janibacterlimosus P3-3-X1.</title>
        <authorList>
            <person name="Liao L."/>
            <person name="Chen B."/>
        </authorList>
    </citation>
    <scope>NUCLEOTIDE SEQUENCE [LARGE SCALE GENOMIC DNA]</scope>
    <source>
        <strain evidence="4 5">P3-3-X1</strain>
    </source>
</reference>
<proteinExistence type="predicted"/>
<evidence type="ECO:0000256" key="2">
    <source>
        <dbReference type="SAM" id="Phobius"/>
    </source>
</evidence>
<evidence type="ECO:0000259" key="3">
    <source>
        <dbReference type="Pfam" id="PF26366"/>
    </source>
</evidence>
<evidence type="ECO:0000313" key="4">
    <source>
        <dbReference type="EMBL" id="QBF45548.1"/>
    </source>
</evidence>
<dbReference type="AlphaFoldDB" id="A0A4V0ZAS8"/>
<dbReference type="Proteomes" id="UP000290408">
    <property type="component" value="Chromosome"/>
</dbReference>
<feature type="transmembrane region" description="Helical" evidence="2">
    <location>
        <begin position="7"/>
        <end position="26"/>
    </location>
</feature>
<feature type="transmembrane region" description="Helical" evidence="2">
    <location>
        <begin position="171"/>
        <end position="193"/>
    </location>
</feature>
<accession>A0A4V0ZAS8</accession>
<feature type="domain" description="DUF8094" evidence="3">
    <location>
        <begin position="261"/>
        <end position="537"/>
    </location>
</feature>
<protein>
    <recommendedName>
        <fullName evidence="3">DUF8094 domain-containing protein</fullName>
    </recommendedName>
</protein>
<dbReference type="InterPro" id="IPR058407">
    <property type="entry name" value="DUF8094"/>
</dbReference>
<keyword evidence="2" id="KW-1133">Transmembrane helix</keyword>
<feature type="region of interest" description="Disordered" evidence="1">
    <location>
        <begin position="383"/>
        <end position="404"/>
    </location>
</feature>